<feature type="non-terminal residue" evidence="8">
    <location>
        <position position="216"/>
    </location>
</feature>
<keyword evidence="6 7" id="KW-0472">Membrane</keyword>
<keyword evidence="2" id="KW-0813">Transport</keyword>
<feature type="transmembrane region" description="Helical" evidence="7">
    <location>
        <begin position="6"/>
        <end position="22"/>
    </location>
</feature>
<feature type="transmembrane region" description="Helical" evidence="7">
    <location>
        <begin position="119"/>
        <end position="135"/>
    </location>
</feature>
<gene>
    <name evidence="8" type="ORF">WICANDRAFT_19982</name>
</gene>
<keyword evidence="9" id="KW-1185">Reference proteome</keyword>
<evidence type="ECO:0000313" key="9">
    <source>
        <dbReference type="Proteomes" id="UP000094112"/>
    </source>
</evidence>
<dbReference type="EMBL" id="KV454209">
    <property type="protein sequence ID" value="ODQ61011.1"/>
    <property type="molecule type" value="Genomic_DNA"/>
</dbReference>
<evidence type="ECO:0000256" key="2">
    <source>
        <dbReference type="ARBA" id="ARBA00022448"/>
    </source>
</evidence>
<evidence type="ECO:0000256" key="3">
    <source>
        <dbReference type="ARBA" id="ARBA00022475"/>
    </source>
</evidence>
<dbReference type="AlphaFoldDB" id="A0A1E3P6F9"/>
<feature type="transmembrane region" description="Helical" evidence="7">
    <location>
        <begin position="87"/>
        <end position="107"/>
    </location>
</feature>
<dbReference type="Proteomes" id="UP000094112">
    <property type="component" value="Unassembled WGS sequence"/>
</dbReference>
<evidence type="ECO:0000256" key="5">
    <source>
        <dbReference type="ARBA" id="ARBA00022989"/>
    </source>
</evidence>
<proteinExistence type="predicted"/>
<sequence length="216" mass="24650">YIPLVIGVLVFFSVVIFEMGYIQNYKDKVKGSNDWRYTIQLLFPREVITIPNFFQYLVSTFLFYIDFIAIMSTMIQYNLYITLDPPILAAVKVLPVPLGLTVGALLYKEKTAQRIGTKFVIMASPILLLTMTVWLSRVDFRKSHNFWKYQCFSELIFGFGINLYFQVYWNDILTGTPVHLQGVVSGILQTAGQIGICFGNTIIAALVGDLTLNHDY</sequence>
<protein>
    <recommendedName>
        <fullName evidence="10">Major facilitator superfamily (MFS) profile domain-containing protein</fullName>
    </recommendedName>
</protein>
<evidence type="ECO:0008006" key="10">
    <source>
        <dbReference type="Google" id="ProtNLM"/>
    </source>
</evidence>
<feature type="transmembrane region" description="Helical" evidence="7">
    <location>
        <begin position="53"/>
        <end position="75"/>
    </location>
</feature>
<organism evidence="8 9">
    <name type="scientific">Wickerhamomyces anomalus (strain ATCC 58044 / CBS 1984 / NCYC 433 / NRRL Y-366-8)</name>
    <name type="common">Yeast</name>
    <name type="synonym">Hansenula anomala</name>
    <dbReference type="NCBI Taxonomy" id="683960"/>
    <lineage>
        <taxon>Eukaryota</taxon>
        <taxon>Fungi</taxon>
        <taxon>Dikarya</taxon>
        <taxon>Ascomycota</taxon>
        <taxon>Saccharomycotina</taxon>
        <taxon>Saccharomycetes</taxon>
        <taxon>Phaffomycetales</taxon>
        <taxon>Wickerhamomycetaceae</taxon>
        <taxon>Wickerhamomyces</taxon>
    </lineage>
</organism>
<comment type="subcellular location">
    <subcellularLocation>
        <location evidence="1">Cell membrane</location>
        <topology evidence="1">Multi-pass membrane protein</topology>
    </subcellularLocation>
</comment>
<dbReference type="OrthoDB" id="440755at2759"/>
<feature type="non-terminal residue" evidence="8">
    <location>
        <position position="1"/>
    </location>
</feature>
<evidence type="ECO:0000256" key="7">
    <source>
        <dbReference type="SAM" id="Phobius"/>
    </source>
</evidence>
<dbReference type="STRING" id="683960.A0A1E3P6F9"/>
<keyword evidence="3" id="KW-1003">Cell membrane</keyword>
<reference evidence="8 9" key="1">
    <citation type="journal article" date="2016" name="Proc. Natl. Acad. Sci. U.S.A.">
        <title>Comparative genomics of biotechnologically important yeasts.</title>
        <authorList>
            <person name="Riley R."/>
            <person name="Haridas S."/>
            <person name="Wolfe K.H."/>
            <person name="Lopes M.R."/>
            <person name="Hittinger C.T."/>
            <person name="Goeker M."/>
            <person name="Salamov A.A."/>
            <person name="Wisecaver J.H."/>
            <person name="Long T.M."/>
            <person name="Calvey C.H."/>
            <person name="Aerts A.L."/>
            <person name="Barry K.W."/>
            <person name="Choi C."/>
            <person name="Clum A."/>
            <person name="Coughlan A.Y."/>
            <person name="Deshpande S."/>
            <person name="Douglass A.P."/>
            <person name="Hanson S.J."/>
            <person name="Klenk H.-P."/>
            <person name="LaButti K.M."/>
            <person name="Lapidus A."/>
            <person name="Lindquist E.A."/>
            <person name="Lipzen A.M."/>
            <person name="Meier-Kolthoff J.P."/>
            <person name="Ohm R.A."/>
            <person name="Otillar R.P."/>
            <person name="Pangilinan J.L."/>
            <person name="Peng Y."/>
            <person name="Rokas A."/>
            <person name="Rosa C.A."/>
            <person name="Scheuner C."/>
            <person name="Sibirny A.A."/>
            <person name="Slot J.C."/>
            <person name="Stielow J.B."/>
            <person name="Sun H."/>
            <person name="Kurtzman C.P."/>
            <person name="Blackwell M."/>
            <person name="Grigoriev I.V."/>
            <person name="Jeffries T.W."/>
        </authorList>
    </citation>
    <scope>NUCLEOTIDE SEQUENCE [LARGE SCALE GENOMIC DNA]</scope>
    <source>
        <strain evidence="9">ATCC 58044 / CBS 1984 / NCYC 433 / NRRL Y-366-8</strain>
    </source>
</reference>
<dbReference type="SUPFAM" id="SSF103473">
    <property type="entry name" value="MFS general substrate transporter"/>
    <property type="match status" value="1"/>
</dbReference>
<dbReference type="RefSeq" id="XP_019040218.1">
    <property type="nucleotide sequence ID" value="XM_019180849.1"/>
</dbReference>
<keyword evidence="4 7" id="KW-0812">Transmembrane</keyword>
<dbReference type="PANTHER" id="PTHR42718:SF46">
    <property type="entry name" value="BLR6921 PROTEIN"/>
    <property type="match status" value="1"/>
</dbReference>
<accession>A0A1E3P6F9</accession>
<evidence type="ECO:0000256" key="6">
    <source>
        <dbReference type="ARBA" id="ARBA00023136"/>
    </source>
</evidence>
<dbReference type="GeneID" id="30198095"/>
<keyword evidence="5 7" id="KW-1133">Transmembrane helix</keyword>
<evidence type="ECO:0000256" key="1">
    <source>
        <dbReference type="ARBA" id="ARBA00004651"/>
    </source>
</evidence>
<dbReference type="InterPro" id="IPR036259">
    <property type="entry name" value="MFS_trans_sf"/>
</dbReference>
<evidence type="ECO:0000313" key="8">
    <source>
        <dbReference type="EMBL" id="ODQ61011.1"/>
    </source>
</evidence>
<name>A0A1E3P6F9_WICAA</name>
<dbReference type="GO" id="GO:0005886">
    <property type="term" value="C:plasma membrane"/>
    <property type="evidence" value="ECO:0007669"/>
    <property type="project" value="UniProtKB-SubCell"/>
</dbReference>
<dbReference type="PANTHER" id="PTHR42718">
    <property type="entry name" value="MAJOR FACILITATOR SUPERFAMILY MULTIDRUG TRANSPORTER MFSC"/>
    <property type="match status" value="1"/>
</dbReference>
<evidence type="ECO:0000256" key="4">
    <source>
        <dbReference type="ARBA" id="ARBA00022692"/>
    </source>
</evidence>
<dbReference type="Gene3D" id="1.20.1250.20">
    <property type="entry name" value="MFS general substrate transporter like domains"/>
    <property type="match status" value="1"/>
</dbReference>